<evidence type="ECO:0000256" key="1">
    <source>
        <dbReference type="SAM" id="MobiDB-lite"/>
    </source>
</evidence>
<reference evidence="2 3" key="1">
    <citation type="journal article" date="2015" name="Genome Biol. Evol.">
        <title>Phylogenomic analyses indicate that early fungi evolved digesting cell walls of algal ancestors of land plants.</title>
        <authorList>
            <person name="Chang Y."/>
            <person name="Wang S."/>
            <person name="Sekimoto S."/>
            <person name="Aerts A.L."/>
            <person name="Choi C."/>
            <person name="Clum A."/>
            <person name="LaButti K.M."/>
            <person name="Lindquist E.A."/>
            <person name="Yee Ngan C."/>
            <person name="Ohm R.A."/>
            <person name="Salamov A.A."/>
            <person name="Grigoriev I.V."/>
            <person name="Spatafora J.W."/>
            <person name="Berbee M.L."/>
        </authorList>
    </citation>
    <scope>NUCLEOTIDE SEQUENCE [LARGE SCALE GENOMIC DNA]</scope>
    <source>
        <strain evidence="2 3">JEL478</strain>
    </source>
</reference>
<name>A0A139AEG5_GONPJ</name>
<dbReference type="EMBL" id="KQ965766">
    <property type="protein sequence ID" value="KXS14835.1"/>
    <property type="molecule type" value="Genomic_DNA"/>
</dbReference>
<evidence type="ECO:0000313" key="2">
    <source>
        <dbReference type="EMBL" id="KXS14835.1"/>
    </source>
</evidence>
<dbReference type="AlphaFoldDB" id="A0A139AEG5"/>
<protein>
    <submittedName>
        <fullName evidence="2">Uncharacterized protein</fullName>
    </submittedName>
</protein>
<gene>
    <name evidence="2" type="ORF">M427DRAFT_57236</name>
</gene>
<organism evidence="2 3">
    <name type="scientific">Gonapodya prolifera (strain JEL478)</name>
    <name type="common">Monoblepharis prolifera</name>
    <dbReference type="NCBI Taxonomy" id="1344416"/>
    <lineage>
        <taxon>Eukaryota</taxon>
        <taxon>Fungi</taxon>
        <taxon>Fungi incertae sedis</taxon>
        <taxon>Chytridiomycota</taxon>
        <taxon>Chytridiomycota incertae sedis</taxon>
        <taxon>Monoblepharidomycetes</taxon>
        <taxon>Monoblepharidales</taxon>
        <taxon>Gonapodyaceae</taxon>
        <taxon>Gonapodya</taxon>
    </lineage>
</organism>
<accession>A0A139AEG5</accession>
<feature type="region of interest" description="Disordered" evidence="1">
    <location>
        <begin position="25"/>
        <end position="117"/>
    </location>
</feature>
<keyword evidence="3" id="KW-1185">Reference proteome</keyword>
<dbReference type="Proteomes" id="UP000070544">
    <property type="component" value="Unassembled WGS sequence"/>
</dbReference>
<feature type="compositionally biased region" description="Pro residues" evidence="1">
    <location>
        <begin position="60"/>
        <end position="94"/>
    </location>
</feature>
<evidence type="ECO:0000313" key="3">
    <source>
        <dbReference type="Proteomes" id="UP000070544"/>
    </source>
</evidence>
<feature type="compositionally biased region" description="Basic and acidic residues" evidence="1">
    <location>
        <begin position="25"/>
        <end position="35"/>
    </location>
</feature>
<proteinExistence type="predicted"/>
<sequence length="117" mass="12456">MTIYCYTPTQQDWAYQTPTTYIVHEHLPPHGNDKRAQKHTVSLHTPLPFLSSIPHSIPNTTPPTYPPPSPPSPPSPASPYPNAPPSPSPNPLNPPTASNIPAGSLTAAKLIPAPSST</sequence>